<dbReference type="PANTHER" id="PTHR23098:SF16">
    <property type="entry name" value="REGULATORY PROTEIN ZESTE"/>
    <property type="match status" value="1"/>
</dbReference>
<comment type="function">
    <text evidence="5">Involved in transvection phenomena (= synapsis-dependent gene expression), where the synaptic pairing of chromosomes carrying genes with which zeste interacts influences the expression of these genes. Zeste binds to DNA and stimulates transcription from a nearby promoter.</text>
</comment>
<evidence type="ECO:0000313" key="7">
    <source>
        <dbReference type="EnsemblMetazoa" id="XP_029345690.1"/>
    </source>
</evidence>
<keyword evidence="8" id="KW-1185">Reference proteome</keyword>
<dbReference type="InterPro" id="IPR028002">
    <property type="entry name" value="Myb_DNA-bind_5"/>
</dbReference>
<dbReference type="GO" id="GO:0005634">
    <property type="term" value="C:nucleus"/>
    <property type="evidence" value="ECO:0007669"/>
    <property type="project" value="TreeGrafter"/>
</dbReference>
<proteinExistence type="predicted"/>
<reference evidence="8" key="1">
    <citation type="submission" date="2010-06" db="EMBL/GenBank/DDBJ databases">
        <authorList>
            <person name="Jiang H."/>
            <person name="Abraham K."/>
            <person name="Ali S."/>
            <person name="Alsbrooks S.L."/>
            <person name="Anim B.N."/>
            <person name="Anosike U.S."/>
            <person name="Attaway T."/>
            <person name="Bandaranaike D.P."/>
            <person name="Battles P.K."/>
            <person name="Bell S.N."/>
            <person name="Bell A.V."/>
            <person name="Beltran B."/>
            <person name="Bickham C."/>
            <person name="Bustamante Y."/>
            <person name="Caleb T."/>
            <person name="Canada A."/>
            <person name="Cardenas V."/>
            <person name="Carter K."/>
            <person name="Chacko J."/>
            <person name="Chandrabose M.N."/>
            <person name="Chavez D."/>
            <person name="Chavez A."/>
            <person name="Chen L."/>
            <person name="Chu H.-S."/>
            <person name="Claassen K.J."/>
            <person name="Cockrell R."/>
            <person name="Collins M."/>
            <person name="Cooper J.A."/>
            <person name="Cree A."/>
            <person name="Curry S.M."/>
            <person name="Da Y."/>
            <person name="Dao M.D."/>
            <person name="Das B."/>
            <person name="Davila M.-L."/>
            <person name="Davy-Carroll L."/>
            <person name="Denson S."/>
            <person name="Dinh H."/>
            <person name="Ebong V.E."/>
            <person name="Edwards J.R."/>
            <person name="Egan A."/>
            <person name="El-Daye J."/>
            <person name="Escobedo L."/>
            <person name="Fernandez S."/>
            <person name="Fernando P.R."/>
            <person name="Flagg N."/>
            <person name="Forbes L.D."/>
            <person name="Fowler R.G."/>
            <person name="Fu Q."/>
            <person name="Gabisi R.A."/>
            <person name="Ganer J."/>
            <person name="Garbino Pronczuk A."/>
            <person name="Garcia R.M."/>
            <person name="Garner T."/>
            <person name="Garrett T.E."/>
            <person name="Gonzalez D.A."/>
            <person name="Hamid H."/>
            <person name="Hawkins E.S."/>
            <person name="Hirani K."/>
            <person name="Hogues M.E."/>
            <person name="Hollins B."/>
            <person name="Hsiao C.-H."/>
            <person name="Jabil R."/>
            <person name="James M.L."/>
            <person name="Jhangiani S.N."/>
            <person name="Johnson B."/>
            <person name="Johnson Q."/>
            <person name="Joshi V."/>
            <person name="Kalu J.B."/>
            <person name="Kam C."/>
            <person name="Kashfia A."/>
            <person name="Keebler J."/>
            <person name="Kisamo H."/>
            <person name="Kovar C.L."/>
            <person name="Lago L.A."/>
            <person name="Lai C.-Y."/>
            <person name="Laidlaw J."/>
            <person name="Lara F."/>
            <person name="Le T.-K."/>
            <person name="Lee S.L."/>
            <person name="Legall F.H."/>
            <person name="Lemon S.J."/>
            <person name="Lewis L.R."/>
            <person name="Li B."/>
            <person name="Liu Y."/>
            <person name="Liu Y.-S."/>
            <person name="Lopez J."/>
            <person name="Lozado R.J."/>
            <person name="Lu J."/>
            <person name="Madu R.C."/>
            <person name="Maheshwari M."/>
            <person name="Maheshwari R."/>
            <person name="Malloy K."/>
            <person name="Martinez E."/>
            <person name="Mathew T."/>
            <person name="Mercado I.C."/>
            <person name="Mercado C."/>
            <person name="Meyer B."/>
            <person name="Montgomery K."/>
            <person name="Morgan M.B."/>
            <person name="Munidasa M."/>
            <person name="Nazareth L.V."/>
            <person name="Nelson J."/>
            <person name="Ng B.M."/>
            <person name="Nguyen N.B."/>
            <person name="Nguyen P.Q."/>
            <person name="Nguyen T."/>
            <person name="Obregon M."/>
            <person name="Okwuonu G.O."/>
            <person name="Onwere C.G."/>
            <person name="Orozco G."/>
            <person name="Parra A."/>
            <person name="Patel S."/>
            <person name="Patil S."/>
            <person name="Perez A."/>
            <person name="Perez Y."/>
            <person name="Pham C."/>
            <person name="Primus E.L."/>
            <person name="Pu L.-L."/>
            <person name="Puazo M."/>
            <person name="Qin X."/>
            <person name="Quiroz J.B."/>
            <person name="Reese J."/>
            <person name="Richards S."/>
            <person name="Rives C.M."/>
            <person name="Robberts R."/>
            <person name="Ruiz S.J."/>
            <person name="Ruiz M.J."/>
            <person name="Santibanez J."/>
            <person name="Schneider B.W."/>
            <person name="Sisson I."/>
            <person name="Smith M."/>
            <person name="Sodergren E."/>
            <person name="Song X.-Z."/>
            <person name="Song B.B."/>
            <person name="Summersgill H."/>
            <person name="Thelus R."/>
            <person name="Thornton R.D."/>
            <person name="Trejos Z.Y."/>
            <person name="Usmani K."/>
            <person name="Vattathil S."/>
            <person name="Villasana D."/>
            <person name="Walker D.L."/>
            <person name="Wang S."/>
            <person name="Wang K."/>
            <person name="White C.S."/>
            <person name="Williams A.C."/>
            <person name="Williamson J."/>
            <person name="Wilson K."/>
            <person name="Woghiren I.O."/>
            <person name="Woodworth J.R."/>
            <person name="Worley K.C."/>
            <person name="Wright R.A."/>
            <person name="Wu W."/>
            <person name="Young L."/>
            <person name="Zhang L."/>
            <person name="Zhang J."/>
            <person name="Zhu Y."/>
            <person name="Muzny D.M."/>
            <person name="Weinstock G."/>
            <person name="Gibbs R.A."/>
        </authorList>
    </citation>
    <scope>NUCLEOTIDE SEQUENCE [LARGE SCALE GENOMIC DNA]</scope>
    <source>
        <strain evidence="8">LSR1</strain>
    </source>
</reference>
<keyword evidence="3" id="KW-0805">Transcription regulation</keyword>
<evidence type="ECO:0000259" key="6">
    <source>
        <dbReference type="Pfam" id="PF13873"/>
    </source>
</evidence>
<dbReference type="AlphaFoldDB" id="A0A8R2JT91"/>
<name>A0A8R2JT91_ACYPI</name>
<accession>A0A8R2JT91</accession>
<reference evidence="7" key="2">
    <citation type="submission" date="2022-06" db="UniProtKB">
        <authorList>
            <consortium name="EnsemblMetazoa"/>
        </authorList>
    </citation>
    <scope>IDENTIFICATION</scope>
</reference>
<dbReference type="OMA" id="RETETCL"/>
<organism evidence="7 8">
    <name type="scientific">Acyrthosiphon pisum</name>
    <name type="common">Pea aphid</name>
    <dbReference type="NCBI Taxonomy" id="7029"/>
    <lineage>
        <taxon>Eukaryota</taxon>
        <taxon>Metazoa</taxon>
        <taxon>Ecdysozoa</taxon>
        <taxon>Arthropoda</taxon>
        <taxon>Hexapoda</taxon>
        <taxon>Insecta</taxon>
        <taxon>Pterygota</taxon>
        <taxon>Neoptera</taxon>
        <taxon>Paraneoptera</taxon>
        <taxon>Hemiptera</taxon>
        <taxon>Sternorrhyncha</taxon>
        <taxon>Aphidomorpha</taxon>
        <taxon>Aphidoidea</taxon>
        <taxon>Aphididae</taxon>
        <taxon>Macrosiphini</taxon>
        <taxon>Acyrthosiphon</taxon>
    </lineage>
</organism>
<dbReference type="PANTHER" id="PTHR23098">
    <property type="entry name" value="AGAP001331-PA-RELATED"/>
    <property type="match status" value="1"/>
</dbReference>
<evidence type="ECO:0000256" key="4">
    <source>
        <dbReference type="ARBA" id="ARBA00023163"/>
    </source>
</evidence>
<dbReference type="OrthoDB" id="6613941at2759"/>
<evidence type="ECO:0000256" key="1">
    <source>
        <dbReference type="ARBA" id="ARBA00011764"/>
    </source>
</evidence>
<comment type="subunit">
    <text evidence="1">Self-associates forming complexes of several hundred monomers.</text>
</comment>
<dbReference type="Proteomes" id="UP000007819">
    <property type="component" value="Chromosome A2"/>
</dbReference>
<dbReference type="EnsemblMetazoa" id="XM_029489830.1">
    <property type="protein sequence ID" value="XP_029345690.1"/>
    <property type="gene ID" value="LOC115034108"/>
</dbReference>
<evidence type="ECO:0000256" key="2">
    <source>
        <dbReference type="ARBA" id="ARBA00016807"/>
    </source>
</evidence>
<keyword evidence="4" id="KW-0804">Transcription</keyword>
<evidence type="ECO:0000256" key="5">
    <source>
        <dbReference type="ARBA" id="ARBA00025466"/>
    </source>
</evidence>
<dbReference type="RefSeq" id="XP_029345690.1">
    <property type="nucleotide sequence ID" value="XM_029489830.1"/>
</dbReference>
<evidence type="ECO:0000313" key="8">
    <source>
        <dbReference type="Proteomes" id="UP000007819"/>
    </source>
</evidence>
<sequence length="277" mass="31402">MSVCLKKNKGRSVTNAQKEALVEFMENNTDLKRGKFTSSFTHKKAQHLWEQITQLLNSMVGANKTADKWRKCWTDMKCNAKTRCIELKKSTRKTGGGSYELENELAPLEEKIVGIIGDVPIYGQPNTLEPNVSFEGYEIIVDSSTNSLQPLVKSLVDYEIRETETCLPDLSLPRSIELVSTDKIPLQDFIMTDNTSKDNSKREDTVGLKTKNSKLDVLQKSVKASLQVISVSEDRNKILKEYYTQKLQLLERIAIVKERKLALMEANINIINKNSNL</sequence>
<feature type="domain" description="Myb/SANT-like DNA-binding" evidence="6">
    <location>
        <begin position="12"/>
        <end position="83"/>
    </location>
</feature>
<evidence type="ECO:0000256" key="3">
    <source>
        <dbReference type="ARBA" id="ARBA00023015"/>
    </source>
</evidence>
<dbReference type="KEGG" id="api:115034108"/>
<dbReference type="Pfam" id="PF13873">
    <property type="entry name" value="Myb_DNA-bind_5"/>
    <property type="match status" value="1"/>
</dbReference>
<dbReference type="GeneID" id="115034108"/>
<protein>
    <recommendedName>
        <fullName evidence="2">Regulatory protein zeste</fullName>
    </recommendedName>
</protein>